<keyword evidence="6" id="KW-0539">Nucleus</keyword>
<evidence type="ECO:0000256" key="4">
    <source>
        <dbReference type="ARBA" id="ARBA00023125"/>
    </source>
</evidence>
<dbReference type="SUPFAM" id="SSF54447">
    <property type="entry name" value="ssDNA-binding transcriptional regulator domain"/>
    <property type="match status" value="1"/>
</dbReference>
<dbReference type="GO" id="GO:0060261">
    <property type="term" value="P:positive regulation of transcription initiation by RNA polymerase II"/>
    <property type="evidence" value="ECO:0007669"/>
    <property type="project" value="InterPro"/>
</dbReference>
<evidence type="ECO:0000313" key="10">
    <source>
        <dbReference type="Proteomes" id="UP000076078"/>
    </source>
</evidence>
<dbReference type="Pfam" id="PF02229">
    <property type="entry name" value="PC4"/>
    <property type="match status" value="1"/>
</dbReference>
<dbReference type="EMBL" id="LODT01000005">
    <property type="protein sequence ID" value="KYR01908.1"/>
    <property type="molecule type" value="Genomic_DNA"/>
</dbReference>
<comment type="caution">
    <text evidence="9">The sequence shown here is derived from an EMBL/GenBank/DDBJ whole genome shotgun (WGS) entry which is preliminary data.</text>
</comment>
<dbReference type="InParanoid" id="A0A152A6Q9"/>
<evidence type="ECO:0000256" key="5">
    <source>
        <dbReference type="ARBA" id="ARBA00023163"/>
    </source>
</evidence>
<keyword evidence="3" id="KW-0805">Transcription regulation</keyword>
<dbReference type="GO" id="GO:0005634">
    <property type="term" value="C:nucleus"/>
    <property type="evidence" value="ECO:0007669"/>
    <property type="project" value="UniProtKB-SubCell"/>
</dbReference>
<proteinExistence type="inferred from homology"/>
<evidence type="ECO:0000256" key="3">
    <source>
        <dbReference type="ARBA" id="ARBA00023015"/>
    </source>
</evidence>
<dbReference type="InterPro" id="IPR003173">
    <property type="entry name" value="PC4_C"/>
</dbReference>
<evidence type="ECO:0000313" key="9">
    <source>
        <dbReference type="EMBL" id="KYR01908.1"/>
    </source>
</evidence>
<feature type="domain" description="Transcriptional coactivator p15 (PC4) C-terminal" evidence="8">
    <location>
        <begin position="75"/>
        <end position="120"/>
    </location>
</feature>
<feature type="compositionally biased region" description="Acidic residues" evidence="7">
    <location>
        <begin position="17"/>
        <end position="46"/>
    </location>
</feature>
<accession>A0A152A6Q9</accession>
<feature type="compositionally biased region" description="Basic and acidic residues" evidence="7">
    <location>
        <begin position="60"/>
        <end position="71"/>
    </location>
</feature>
<gene>
    <name evidence="9" type="ORF">DLAC_01412</name>
</gene>
<dbReference type="PANTHER" id="PTHR13215">
    <property type="entry name" value="RNA POLYMERASE II TRANSCRIPTIONAL COACTIVATOR"/>
    <property type="match status" value="1"/>
</dbReference>
<comment type="similarity">
    <text evidence="2">Belongs to the transcriptional coactivator PC4 family.</text>
</comment>
<evidence type="ECO:0000256" key="2">
    <source>
        <dbReference type="ARBA" id="ARBA00009001"/>
    </source>
</evidence>
<dbReference type="AlphaFoldDB" id="A0A152A6Q9"/>
<dbReference type="Proteomes" id="UP000076078">
    <property type="component" value="Unassembled WGS sequence"/>
</dbReference>
<evidence type="ECO:0000256" key="1">
    <source>
        <dbReference type="ARBA" id="ARBA00004123"/>
    </source>
</evidence>
<evidence type="ECO:0000259" key="8">
    <source>
        <dbReference type="Pfam" id="PF02229"/>
    </source>
</evidence>
<keyword evidence="5" id="KW-0804">Transcription</keyword>
<feature type="compositionally biased region" description="Basic residues" evidence="7">
    <location>
        <begin position="1"/>
        <end position="12"/>
    </location>
</feature>
<organism evidence="9 10">
    <name type="scientific">Tieghemostelium lacteum</name>
    <name type="common">Slime mold</name>
    <name type="synonym">Dictyostelium lacteum</name>
    <dbReference type="NCBI Taxonomy" id="361077"/>
    <lineage>
        <taxon>Eukaryota</taxon>
        <taxon>Amoebozoa</taxon>
        <taxon>Evosea</taxon>
        <taxon>Eumycetozoa</taxon>
        <taxon>Dictyostelia</taxon>
        <taxon>Dictyosteliales</taxon>
        <taxon>Raperosteliaceae</taxon>
        <taxon>Tieghemostelium</taxon>
    </lineage>
</organism>
<dbReference type="InterPro" id="IPR045125">
    <property type="entry name" value="Sub1/Tcp4-like"/>
</dbReference>
<comment type="subcellular location">
    <subcellularLocation>
        <location evidence="1">Nucleus</location>
    </subcellularLocation>
</comment>
<sequence>MKTGKKITNNKRKKEDEVDEEVQEQPEQEEQEENKEEEEEQVEEEKEEKSKSTKQPVTKKLKEDNSDEKKISLSKKNTFLSFSNFGGYDRVDIREFYEKNGQLLPGQKGIALTFEDIETIHNNFEKIMSWKPANYDPNAKPAPMKRAAPKKKSK</sequence>
<feature type="compositionally biased region" description="Low complexity" evidence="7">
    <location>
        <begin position="137"/>
        <end position="146"/>
    </location>
</feature>
<dbReference type="InterPro" id="IPR009044">
    <property type="entry name" value="ssDNA-bd_transcriptional_reg"/>
</dbReference>
<dbReference type="OMA" id="VTINEFR"/>
<dbReference type="GO" id="GO:0003713">
    <property type="term" value="F:transcription coactivator activity"/>
    <property type="evidence" value="ECO:0007669"/>
    <property type="project" value="InterPro"/>
</dbReference>
<protein>
    <submittedName>
        <fullName evidence="9">SsDNA-binding transcriptional regulator</fullName>
    </submittedName>
</protein>
<keyword evidence="4 9" id="KW-0238">DNA-binding</keyword>
<reference evidence="9 10" key="1">
    <citation type="submission" date="2015-12" db="EMBL/GenBank/DDBJ databases">
        <title>Dictyostelia acquired genes for synthesis and detection of signals that induce cell-type specialization by lateral gene transfer from prokaryotes.</title>
        <authorList>
            <person name="Gloeckner G."/>
            <person name="Schaap P."/>
        </authorList>
    </citation>
    <scope>NUCLEOTIDE SEQUENCE [LARGE SCALE GENOMIC DNA]</scope>
    <source>
        <strain evidence="9 10">TK</strain>
    </source>
</reference>
<dbReference type="GO" id="GO:0003677">
    <property type="term" value="F:DNA binding"/>
    <property type="evidence" value="ECO:0007669"/>
    <property type="project" value="UniProtKB-KW"/>
</dbReference>
<evidence type="ECO:0000256" key="6">
    <source>
        <dbReference type="ARBA" id="ARBA00023242"/>
    </source>
</evidence>
<evidence type="ECO:0000256" key="7">
    <source>
        <dbReference type="SAM" id="MobiDB-lite"/>
    </source>
</evidence>
<name>A0A152A6Q9_TIELA</name>
<dbReference type="OrthoDB" id="20677at2759"/>
<feature type="region of interest" description="Disordered" evidence="7">
    <location>
        <begin position="132"/>
        <end position="154"/>
    </location>
</feature>
<dbReference type="STRING" id="361077.A0A152A6Q9"/>
<dbReference type="Gene3D" id="2.30.31.10">
    <property type="entry name" value="Transcriptional Coactivator Pc4, Chain A"/>
    <property type="match status" value="1"/>
</dbReference>
<feature type="region of interest" description="Disordered" evidence="7">
    <location>
        <begin position="1"/>
        <end position="71"/>
    </location>
</feature>
<keyword evidence="10" id="KW-1185">Reference proteome</keyword>